<name>A0A1H1VC80_9GAMM</name>
<evidence type="ECO:0000259" key="2">
    <source>
        <dbReference type="Pfam" id="PF21686"/>
    </source>
</evidence>
<evidence type="ECO:0000313" key="3">
    <source>
        <dbReference type="EMBL" id="SDS82354.1"/>
    </source>
</evidence>
<sequence length="326" mass="36160">MAAEATRSAKPRSRGGRSAGKRSTGRIDVAEVSVSSPERVIDSQSGLHKIDLARFYCRVADWILPGLDNRPVSLLRAPEGIEGEQFFQKHAGRLAIPDIKHLDQSLDPAHPPLMEIDTQKALVGAVQMGAVEFHTWGATTDRIERPDHLVFDLDPDPELPWQRMLDATAFLLDILDELRLDAFLKTSGGKGMHIVVPLGRFHGWERVKAFAHAVSEFACRRQPDRLTATMGPKNRVGKIFIDYLRNQRGASTVAAYSARARPGLPVSVPIHRDELGQLKAASQWTVGNLGERLDTLNSDPWSGYANRQRITASMWRTIGAKPPEED</sequence>
<feature type="region of interest" description="Disordered" evidence="1">
    <location>
        <begin position="1"/>
        <end position="28"/>
    </location>
</feature>
<keyword evidence="4" id="KW-1185">Reference proteome</keyword>
<dbReference type="Pfam" id="PF21686">
    <property type="entry name" value="LigD_Prim-Pol"/>
    <property type="match status" value="1"/>
</dbReference>
<dbReference type="CDD" id="cd04862">
    <property type="entry name" value="PaeLigD_Pol_like"/>
    <property type="match status" value="1"/>
</dbReference>
<dbReference type="AlphaFoldDB" id="A0A1H1VC80"/>
<dbReference type="InterPro" id="IPR014145">
    <property type="entry name" value="LigD_pol_dom"/>
</dbReference>
<dbReference type="EMBL" id="LT629736">
    <property type="protein sequence ID" value="SDS82354.1"/>
    <property type="molecule type" value="Genomic_DNA"/>
</dbReference>
<dbReference type="Proteomes" id="UP000243207">
    <property type="component" value="Chromosome I"/>
</dbReference>
<dbReference type="PANTHER" id="PTHR42705">
    <property type="entry name" value="BIFUNCTIONAL NON-HOMOLOGOUS END JOINING PROTEIN LIGD"/>
    <property type="match status" value="1"/>
</dbReference>
<dbReference type="InterPro" id="IPR033651">
    <property type="entry name" value="PaeLigD_Pol-like"/>
</dbReference>
<dbReference type="STRING" id="487184.SAMN05216421_2266"/>
<feature type="compositionally biased region" description="Basic residues" evidence="1">
    <location>
        <begin position="9"/>
        <end position="24"/>
    </location>
</feature>
<proteinExistence type="predicted"/>
<reference evidence="4" key="1">
    <citation type="submission" date="2016-10" db="EMBL/GenBank/DDBJ databases">
        <authorList>
            <person name="Varghese N."/>
            <person name="Submissions S."/>
        </authorList>
    </citation>
    <scope>NUCLEOTIDE SEQUENCE [LARGE SCALE GENOMIC DNA]</scope>
    <source>
        <strain evidence="4">NRRL B-51270</strain>
    </source>
</reference>
<protein>
    <submittedName>
        <fullName evidence="3">Bifunctional non-homologous end joining protein LigD</fullName>
    </submittedName>
</protein>
<organism evidence="3 4">
    <name type="scientific">Halopseudomonas xinjiangensis</name>
    <dbReference type="NCBI Taxonomy" id="487184"/>
    <lineage>
        <taxon>Bacteria</taxon>
        <taxon>Pseudomonadati</taxon>
        <taxon>Pseudomonadota</taxon>
        <taxon>Gammaproteobacteria</taxon>
        <taxon>Pseudomonadales</taxon>
        <taxon>Pseudomonadaceae</taxon>
        <taxon>Halopseudomonas</taxon>
    </lineage>
</organism>
<dbReference type="PANTHER" id="PTHR42705:SF2">
    <property type="entry name" value="BIFUNCTIONAL NON-HOMOLOGOUS END JOINING PROTEIN LIGD"/>
    <property type="match status" value="1"/>
</dbReference>
<dbReference type="InterPro" id="IPR052171">
    <property type="entry name" value="NHEJ_LigD"/>
</dbReference>
<feature type="domain" description="DNA ligase D polymerase" evidence="2">
    <location>
        <begin position="49"/>
        <end position="301"/>
    </location>
</feature>
<gene>
    <name evidence="3" type="ORF">SAMN05216421_2266</name>
</gene>
<dbReference type="Gene3D" id="3.90.920.10">
    <property type="entry name" value="DNA primase, PRIM domain"/>
    <property type="match status" value="1"/>
</dbReference>
<accession>A0A1H1VC80</accession>
<dbReference type="OrthoDB" id="9802472at2"/>
<dbReference type="NCBIfam" id="TIGR02778">
    <property type="entry name" value="ligD_pol"/>
    <property type="match status" value="1"/>
</dbReference>
<evidence type="ECO:0000313" key="4">
    <source>
        <dbReference type="Proteomes" id="UP000243207"/>
    </source>
</evidence>
<evidence type="ECO:0000256" key="1">
    <source>
        <dbReference type="SAM" id="MobiDB-lite"/>
    </source>
</evidence>